<name>A0A2K8SET1_9MOLU</name>
<dbReference type="Proteomes" id="UP000231823">
    <property type="component" value="Chromosome"/>
</dbReference>
<dbReference type="EMBL" id="CP025057">
    <property type="protein sequence ID" value="AUB31923.1"/>
    <property type="molecule type" value="Genomic_DNA"/>
</dbReference>
<protein>
    <submittedName>
        <fullName evidence="1">Uncharacterized protein</fullName>
    </submittedName>
</protein>
<dbReference type="KEGG" id="sfz:SFLOR_v1c08750"/>
<proteinExistence type="predicted"/>
<dbReference type="OrthoDB" id="389255at2"/>
<organism evidence="1 2">
    <name type="scientific">Spiroplasma floricola 23-6</name>
    <dbReference type="NCBI Taxonomy" id="1336749"/>
    <lineage>
        <taxon>Bacteria</taxon>
        <taxon>Bacillati</taxon>
        <taxon>Mycoplasmatota</taxon>
        <taxon>Mollicutes</taxon>
        <taxon>Entomoplasmatales</taxon>
        <taxon>Spiroplasmataceae</taxon>
        <taxon>Spiroplasma</taxon>
    </lineage>
</organism>
<dbReference type="AlphaFoldDB" id="A0A2K8SET1"/>
<dbReference type="RefSeq" id="WP_100916880.1">
    <property type="nucleotide sequence ID" value="NZ_CP025057.1"/>
</dbReference>
<evidence type="ECO:0000313" key="2">
    <source>
        <dbReference type="Proteomes" id="UP000231823"/>
    </source>
</evidence>
<accession>A0A2K8SET1</accession>
<gene>
    <name evidence="1" type="ORF">SFLOR_v1c08750</name>
</gene>
<sequence length="121" mass="14118">MKRYDKLRNLHETLFALDKEIQNICAGIEQKLGKALKYKDTFKRVITEIELESKNEIYGRPSVSDFENTRINLEQDAGNLIYEAINVMGGQEFIVRKQSVIFAFWFMGQFDVYALDLSNKN</sequence>
<keyword evidence="2" id="KW-1185">Reference proteome</keyword>
<evidence type="ECO:0000313" key="1">
    <source>
        <dbReference type="EMBL" id="AUB31923.1"/>
    </source>
</evidence>
<reference evidence="1 2" key="1">
    <citation type="submission" date="2017-12" db="EMBL/GenBank/DDBJ databases">
        <title>Complete genome sequence of Spiroplasma floricola 23-6 (ATCC 29989).</title>
        <authorList>
            <person name="Tsai Y.-M."/>
            <person name="Wu P.-S."/>
            <person name="Lo W.-S."/>
            <person name="Kuo C.-H."/>
        </authorList>
    </citation>
    <scope>NUCLEOTIDE SEQUENCE [LARGE SCALE GENOMIC DNA]</scope>
    <source>
        <strain evidence="1 2">23-6</strain>
    </source>
</reference>